<sequence>MKVLPFTIPVPHGQTIIVQEELLPHFYPHLHRHAEIQVTWVQEGEGTLLAGNSMHPFSGGEVFLLGANQPHLFKSSPEYFAEGSEKQVRAVSVFFNPNGKLLSLFNLPEMQGVQAFISQWKNGFKIPDAAAEAFAKKIEQVQHATGAGQLALLIDMLNAMSSTEDQVPLSADSLTYSMTDPEGARIASVYNYIMHHYSSALTLDEVARLAHLTPNAFCRYFKKHTRTTFVAFVNKVRVNEACKMLLNGNLNNIADVAYSCGFSSITNFNYVFKNVAGKSPRDYISQYSGAVKATR</sequence>
<dbReference type="GO" id="GO:0003700">
    <property type="term" value="F:DNA-binding transcription factor activity"/>
    <property type="evidence" value="ECO:0007669"/>
    <property type="project" value="InterPro"/>
</dbReference>
<organism evidence="5 6">
    <name type="scientific">Mucilaginibacter pedocola</name>
    <dbReference type="NCBI Taxonomy" id="1792845"/>
    <lineage>
        <taxon>Bacteria</taxon>
        <taxon>Pseudomonadati</taxon>
        <taxon>Bacteroidota</taxon>
        <taxon>Sphingobacteriia</taxon>
        <taxon>Sphingobacteriales</taxon>
        <taxon>Sphingobacteriaceae</taxon>
        <taxon>Mucilaginibacter</taxon>
    </lineage>
</organism>
<dbReference type="SUPFAM" id="SSF51182">
    <property type="entry name" value="RmlC-like cupins"/>
    <property type="match status" value="1"/>
</dbReference>
<dbReference type="PROSITE" id="PS01124">
    <property type="entry name" value="HTH_ARAC_FAMILY_2"/>
    <property type="match status" value="1"/>
</dbReference>
<dbReference type="PANTHER" id="PTHR43280">
    <property type="entry name" value="ARAC-FAMILY TRANSCRIPTIONAL REGULATOR"/>
    <property type="match status" value="1"/>
</dbReference>
<dbReference type="SUPFAM" id="SSF46689">
    <property type="entry name" value="Homeodomain-like"/>
    <property type="match status" value="2"/>
</dbReference>
<dbReference type="InterPro" id="IPR011051">
    <property type="entry name" value="RmlC_Cupin_sf"/>
</dbReference>
<reference evidence="5 6" key="1">
    <citation type="submission" date="2016-07" db="EMBL/GenBank/DDBJ databases">
        <title>Genomic analysis of zinc-resistant bacterium Mucilaginibacter pedocola TBZ30.</title>
        <authorList>
            <person name="Huang J."/>
            <person name="Tang J."/>
        </authorList>
    </citation>
    <scope>NUCLEOTIDE SEQUENCE [LARGE SCALE GENOMIC DNA]</scope>
    <source>
        <strain evidence="5 6">TBZ30</strain>
    </source>
</reference>
<comment type="caution">
    <text evidence="5">The sequence shown here is derived from an EMBL/GenBank/DDBJ whole genome shotgun (WGS) entry which is preliminary data.</text>
</comment>
<dbReference type="GO" id="GO:0043565">
    <property type="term" value="F:sequence-specific DNA binding"/>
    <property type="evidence" value="ECO:0007669"/>
    <property type="project" value="InterPro"/>
</dbReference>
<evidence type="ECO:0000256" key="3">
    <source>
        <dbReference type="ARBA" id="ARBA00023163"/>
    </source>
</evidence>
<dbReference type="SMART" id="SM00342">
    <property type="entry name" value="HTH_ARAC"/>
    <property type="match status" value="1"/>
</dbReference>
<evidence type="ECO:0000256" key="1">
    <source>
        <dbReference type="ARBA" id="ARBA00023015"/>
    </source>
</evidence>
<evidence type="ECO:0000313" key="6">
    <source>
        <dbReference type="Proteomes" id="UP000189739"/>
    </source>
</evidence>
<dbReference type="InterPro" id="IPR018060">
    <property type="entry name" value="HTH_AraC"/>
</dbReference>
<keyword evidence="6" id="KW-1185">Reference proteome</keyword>
<name>A0A1S9PI16_9SPHI</name>
<keyword evidence="2" id="KW-0238">DNA-binding</keyword>
<dbReference type="PANTHER" id="PTHR43280:SF2">
    <property type="entry name" value="HTH-TYPE TRANSCRIPTIONAL REGULATOR EXSA"/>
    <property type="match status" value="1"/>
</dbReference>
<dbReference type="Pfam" id="PF02311">
    <property type="entry name" value="AraC_binding"/>
    <property type="match status" value="1"/>
</dbReference>
<dbReference type="Gene3D" id="2.60.120.10">
    <property type="entry name" value="Jelly Rolls"/>
    <property type="match status" value="1"/>
</dbReference>
<dbReference type="EMBL" id="MBTF01000008">
    <property type="protein sequence ID" value="OOQ60188.1"/>
    <property type="molecule type" value="Genomic_DNA"/>
</dbReference>
<keyword evidence="1" id="KW-0805">Transcription regulation</keyword>
<accession>A0A1S9PI16</accession>
<dbReference type="InterPro" id="IPR009057">
    <property type="entry name" value="Homeodomain-like_sf"/>
</dbReference>
<dbReference type="PROSITE" id="PS00041">
    <property type="entry name" value="HTH_ARAC_FAMILY_1"/>
    <property type="match status" value="1"/>
</dbReference>
<evidence type="ECO:0000313" key="5">
    <source>
        <dbReference type="EMBL" id="OOQ60188.1"/>
    </source>
</evidence>
<proteinExistence type="predicted"/>
<dbReference type="AlphaFoldDB" id="A0A1S9PI16"/>
<dbReference type="Pfam" id="PF12833">
    <property type="entry name" value="HTH_18"/>
    <property type="match status" value="1"/>
</dbReference>
<dbReference type="OrthoDB" id="9787988at2"/>
<dbReference type="InterPro" id="IPR014710">
    <property type="entry name" value="RmlC-like_jellyroll"/>
</dbReference>
<dbReference type="Gene3D" id="1.10.10.60">
    <property type="entry name" value="Homeodomain-like"/>
    <property type="match status" value="2"/>
</dbReference>
<dbReference type="Proteomes" id="UP000189739">
    <property type="component" value="Unassembled WGS sequence"/>
</dbReference>
<dbReference type="RefSeq" id="WP_078347733.1">
    <property type="nucleotide sequence ID" value="NZ_MBTF01000008.1"/>
</dbReference>
<dbReference type="STRING" id="1792845.BC343_25865"/>
<protein>
    <submittedName>
        <fullName evidence="5">AraC family transcriptional regulator</fullName>
    </submittedName>
</protein>
<gene>
    <name evidence="5" type="ORF">BC343_25865</name>
</gene>
<dbReference type="InterPro" id="IPR018062">
    <property type="entry name" value="HTH_AraC-typ_CS"/>
</dbReference>
<dbReference type="InterPro" id="IPR003313">
    <property type="entry name" value="AraC-bd"/>
</dbReference>
<feature type="domain" description="HTH araC/xylS-type" evidence="4">
    <location>
        <begin position="187"/>
        <end position="286"/>
    </location>
</feature>
<evidence type="ECO:0000259" key="4">
    <source>
        <dbReference type="PROSITE" id="PS01124"/>
    </source>
</evidence>
<keyword evidence="3" id="KW-0804">Transcription</keyword>
<evidence type="ECO:0000256" key="2">
    <source>
        <dbReference type="ARBA" id="ARBA00023125"/>
    </source>
</evidence>